<sequence>MLFYSALTAMTALVGITSAAPAPQGHGGVTHRTTPFYLVATDTTTKEEAVTDLKNGSALILFDPYVPPNPTPPSHPHVTNIPFNSYHQPNYLLRAATTSAASITNYTITNGVLHSIASRYPF</sequence>
<reference evidence="1" key="1">
    <citation type="submission" date="2024-09" db="EMBL/GenBank/DDBJ databases">
        <title>Black Yeasts Isolated from many extreme environments.</title>
        <authorList>
            <person name="Coleine C."/>
            <person name="Stajich J.E."/>
            <person name="Selbmann L."/>
        </authorList>
    </citation>
    <scope>NUCLEOTIDE SEQUENCE</scope>
    <source>
        <strain evidence="1">CCFEE 5737</strain>
    </source>
</reference>
<proteinExistence type="predicted"/>
<gene>
    <name evidence="1" type="ORF">LTS18_012714</name>
</gene>
<feature type="non-terminal residue" evidence="1">
    <location>
        <position position="122"/>
    </location>
</feature>
<organism evidence="1 2">
    <name type="scientific">Coniosporium uncinatum</name>
    <dbReference type="NCBI Taxonomy" id="93489"/>
    <lineage>
        <taxon>Eukaryota</taxon>
        <taxon>Fungi</taxon>
        <taxon>Dikarya</taxon>
        <taxon>Ascomycota</taxon>
        <taxon>Pezizomycotina</taxon>
        <taxon>Dothideomycetes</taxon>
        <taxon>Dothideomycetes incertae sedis</taxon>
        <taxon>Coniosporium</taxon>
    </lineage>
</organism>
<name>A0ACC3CXG8_9PEZI</name>
<comment type="caution">
    <text evidence="1">The sequence shown here is derived from an EMBL/GenBank/DDBJ whole genome shotgun (WGS) entry which is preliminary data.</text>
</comment>
<dbReference type="Proteomes" id="UP001186974">
    <property type="component" value="Unassembled WGS sequence"/>
</dbReference>
<accession>A0ACC3CXG8</accession>
<evidence type="ECO:0000313" key="2">
    <source>
        <dbReference type="Proteomes" id="UP001186974"/>
    </source>
</evidence>
<dbReference type="EMBL" id="JAWDJW010010182">
    <property type="protein sequence ID" value="KAK3049716.1"/>
    <property type="molecule type" value="Genomic_DNA"/>
</dbReference>
<evidence type="ECO:0000313" key="1">
    <source>
        <dbReference type="EMBL" id="KAK3049716.1"/>
    </source>
</evidence>
<protein>
    <submittedName>
        <fullName evidence="1">Uncharacterized protein</fullName>
    </submittedName>
</protein>
<keyword evidence="2" id="KW-1185">Reference proteome</keyword>